<dbReference type="AlphaFoldDB" id="A0A9J9Q9H0"/>
<dbReference type="PANTHER" id="PTHR39337:SF1">
    <property type="entry name" value="BLR5642 PROTEIN"/>
    <property type="match status" value="1"/>
</dbReference>
<sequence length="183" mass="19902">MAAPPLYTIGHSTLTVQDFIALLQREGVTRVIDVRAIPRSLRQPQFHEDRLPGALAAQGIAYTHMPALGGRRPLQRGVPPTTNGYWDNRSFHNYADYALQPAFRAALAALRTAAAREPCAIMCAEAVWWRCHRRIITDHVLAAGGAVRHILGARTESATLTPAAQVHPDGTVTYPPPTTVSAP</sequence>
<feature type="compositionally biased region" description="Pro residues" evidence="1">
    <location>
        <begin position="174"/>
        <end position="183"/>
    </location>
</feature>
<protein>
    <recommendedName>
        <fullName evidence="4">DNA repair protein</fullName>
    </recommendedName>
</protein>
<proteinExistence type="predicted"/>
<dbReference type="InterPro" id="IPR007438">
    <property type="entry name" value="DUF488"/>
</dbReference>
<evidence type="ECO:0000256" key="1">
    <source>
        <dbReference type="SAM" id="MobiDB-lite"/>
    </source>
</evidence>
<accession>A0A9J9Q9H0</accession>
<evidence type="ECO:0008006" key="4">
    <source>
        <dbReference type="Google" id="ProtNLM"/>
    </source>
</evidence>
<evidence type="ECO:0000313" key="3">
    <source>
        <dbReference type="Proteomes" id="UP000000450"/>
    </source>
</evidence>
<gene>
    <name evidence="2" type="ordered locus">Dtpsy_0033</name>
</gene>
<organism evidence="2 3">
    <name type="scientific">Acidovorax ebreus (strain TPSY)</name>
    <name type="common">Diaphorobacter sp. (strain TPSY)</name>
    <dbReference type="NCBI Taxonomy" id="535289"/>
    <lineage>
        <taxon>Bacteria</taxon>
        <taxon>Pseudomonadati</taxon>
        <taxon>Pseudomonadota</taxon>
        <taxon>Betaproteobacteria</taxon>
        <taxon>Burkholderiales</taxon>
        <taxon>Comamonadaceae</taxon>
        <taxon>Diaphorobacter</taxon>
    </lineage>
</organism>
<dbReference type="PANTHER" id="PTHR39337">
    <property type="entry name" value="BLR5642 PROTEIN"/>
    <property type="match status" value="1"/>
</dbReference>
<name>A0A9J9Q9H0_ACIET</name>
<evidence type="ECO:0000313" key="2">
    <source>
        <dbReference type="EMBL" id="ACM31522.1"/>
    </source>
</evidence>
<dbReference type="Pfam" id="PF04343">
    <property type="entry name" value="DUF488"/>
    <property type="match status" value="1"/>
</dbReference>
<keyword evidence="3" id="KW-1185">Reference proteome</keyword>
<reference evidence="2 3" key="1">
    <citation type="journal article" date="2010" name="J. Bacteriol.">
        <title>Completed genome sequence of the anaerobic iron-oxidizing bacterium Acidovorax ebreus strain TPSY.</title>
        <authorList>
            <person name="Byrne-Bailey K.G."/>
            <person name="Weber K.A."/>
            <person name="Chair A.H."/>
            <person name="Bose S."/>
            <person name="Knox T."/>
            <person name="Spanbauer T.L."/>
            <person name="Chertkov O."/>
            <person name="Coates J.D."/>
        </authorList>
    </citation>
    <scope>NUCLEOTIDE SEQUENCE [LARGE SCALE GENOMIC DNA]</scope>
    <source>
        <strain evidence="2 3">TPSY</strain>
    </source>
</reference>
<dbReference type="InterPro" id="IPR014519">
    <property type="entry name" value="UCP024492"/>
</dbReference>
<dbReference type="Proteomes" id="UP000000450">
    <property type="component" value="Chromosome"/>
</dbReference>
<feature type="region of interest" description="Disordered" evidence="1">
    <location>
        <begin position="163"/>
        <end position="183"/>
    </location>
</feature>
<dbReference type="KEGG" id="dia:Dtpsy_0033"/>
<dbReference type="EMBL" id="CP001392">
    <property type="protein sequence ID" value="ACM31522.1"/>
    <property type="molecule type" value="Genomic_DNA"/>
</dbReference>
<dbReference type="RefSeq" id="WP_012655150.1">
    <property type="nucleotide sequence ID" value="NC_011992.1"/>
</dbReference>
<dbReference type="PIRSF" id="PIRSF024492">
    <property type="entry name" value="UCP024492"/>
    <property type="match status" value="1"/>
</dbReference>